<dbReference type="InterPro" id="IPR012337">
    <property type="entry name" value="RNaseH-like_sf"/>
</dbReference>
<dbReference type="AlphaFoldDB" id="A0A803NZS3"/>
<dbReference type="InterPro" id="IPR013103">
    <property type="entry name" value="RVT_2"/>
</dbReference>
<dbReference type="Pfam" id="PF07727">
    <property type="entry name" value="RVT_2"/>
    <property type="match status" value="2"/>
</dbReference>
<evidence type="ECO:0000313" key="4">
    <source>
        <dbReference type="EnsemblPlants" id="cds.evm.model.02.3027"/>
    </source>
</evidence>
<reference evidence="4" key="2">
    <citation type="submission" date="2021-03" db="UniProtKB">
        <authorList>
            <consortium name="EnsemblPlants"/>
        </authorList>
    </citation>
    <scope>IDENTIFICATION</scope>
</reference>
<reference evidence="4" key="1">
    <citation type="submission" date="2018-11" db="EMBL/GenBank/DDBJ databases">
        <authorList>
            <person name="Grassa J C."/>
        </authorList>
    </citation>
    <scope>NUCLEOTIDE SEQUENCE [LARGE SCALE GENOMIC DNA]</scope>
</reference>
<protein>
    <recommendedName>
        <fullName evidence="3">Reverse transcriptase Ty1/copia-type domain-containing protein</fullName>
    </recommendedName>
</protein>
<proteinExistence type="predicted"/>
<feature type="domain" description="Reverse transcriptase Ty1/copia-type" evidence="3">
    <location>
        <begin position="228"/>
        <end position="297"/>
    </location>
</feature>
<evidence type="ECO:0000256" key="2">
    <source>
        <dbReference type="ARBA" id="ARBA00022801"/>
    </source>
</evidence>
<dbReference type="EMBL" id="UZAU01000243">
    <property type="status" value="NOT_ANNOTATED_CDS"/>
    <property type="molecule type" value="Genomic_DNA"/>
</dbReference>
<evidence type="ECO:0000256" key="1">
    <source>
        <dbReference type="ARBA" id="ARBA00022723"/>
    </source>
</evidence>
<keyword evidence="5" id="KW-1185">Reference proteome</keyword>
<dbReference type="EnsemblPlants" id="evm.model.02.3027">
    <property type="protein sequence ID" value="cds.evm.model.02.3027"/>
    <property type="gene ID" value="evm.TU.02.3027"/>
</dbReference>
<dbReference type="SUPFAM" id="SSF53098">
    <property type="entry name" value="Ribonuclease H-like"/>
    <property type="match status" value="1"/>
</dbReference>
<feature type="domain" description="Reverse transcriptase Ty1/copia-type" evidence="3">
    <location>
        <begin position="304"/>
        <end position="389"/>
    </location>
</feature>
<sequence>MNRSQDRAYPKNNPSIPRLLCQVCNKAGHTTTVCHYRFDKAFVTPKINDSKVFLSKIDDEEEYRAYTPVQPCLNSSRTLTAVGNGKRLAISHIGRVLLKRRLKNGLYMLSHSSFPSKVQLQCQLVTKQSKSDSTCPGSPETIQESVPTSNSCFSTYNMSIVNTVTPPCPLASFLTHHGVYFQHPCPHDHAQNGRAERKHRHITETGLTLLAHAGLSLSYWWLAFQHVVYLINRMHTRVLGIDYTETFSLVVKPTTVRTLLTLVVSNNWDITQLDVSNAFLNGTLKESVFMTQPLGFVDPQLSYSCDKQILLLVYVDDILITSPNKSLISSLVQHLNKEFDVKDLGPLHFFLGIEVQRTSVGMHLSQSKYIVEILSKVKMDGAKPSPSPTGSALKLSLSIANPVFHARSKHIEIDQHFIQDQLLAKTLEVRYVPSVDQTADILTKCLSTDRFHYLKDKLKVCSSPFRLREDDKQVSELVIDN</sequence>
<organism evidence="4 5">
    <name type="scientific">Cannabis sativa</name>
    <name type="common">Hemp</name>
    <name type="synonym">Marijuana</name>
    <dbReference type="NCBI Taxonomy" id="3483"/>
    <lineage>
        <taxon>Eukaryota</taxon>
        <taxon>Viridiplantae</taxon>
        <taxon>Streptophyta</taxon>
        <taxon>Embryophyta</taxon>
        <taxon>Tracheophyta</taxon>
        <taxon>Spermatophyta</taxon>
        <taxon>Magnoliopsida</taxon>
        <taxon>eudicotyledons</taxon>
        <taxon>Gunneridae</taxon>
        <taxon>Pentapetalae</taxon>
        <taxon>rosids</taxon>
        <taxon>fabids</taxon>
        <taxon>Rosales</taxon>
        <taxon>Cannabaceae</taxon>
        <taxon>Cannabis</taxon>
    </lineage>
</organism>
<accession>A0A803NZS3</accession>
<dbReference type="InterPro" id="IPR036397">
    <property type="entry name" value="RNaseH_sf"/>
</dbReference>
<dbReference type="GO" id="GO:0046872">
    <property type="term" value="F:metal ion binding"/>
    <property type="evidence" value="ECO:0007669"/>
    <property type="project" value="UniProtKB-KW"/>
</dbReference>
<dbReference type="InterPro" id="IPR039537">
    <property type="entry name" value="Retrotran_Ty1/copia-like"/>
</dbReference>
<evidence type="ECO:0000313" key="5">
    <source>
        <dbReference type="Proteomes" id="UP000596661"/>
    </source>
</evidence>
<dbReference type="GO" id="GO:0003676">
    <property type="term" value="F:nucleic acid binding"/>
    <property type="evidence" value="ECO:0007669"/>
    <property type="project" value="InterPro"/>
</dbReference>
<keyword evidence="2" id="KW-0378">Hydrolase</keyword>
<dbReference type="PANTHER" id="PTHR42648:SF31">
    <property type="entry name" value="RNA-DIRECTED DNA POLYMERASE"/>
    <property type="match status" value="1"/>
</dbReference>
<name>A0A803NZS3_CANSA</name>
<dbReference type="GO" id="GO:0016787">
    <property type="term" value="F:hydrolase activity"/>
    <property type="evidence" value="ECO:0007669"/>
    <property type="project" value="UniProtKB-KW"/>
</dbReference>
<keyword evidence="1" id="KW-0479">Metal-binding</keyword>
<dbReference type="CDD" id="cd09272">
    <property type="entry name" value="RNase_HI_RT_Ty1"/>
    <property type="match status" value="1"/>
</dbReference>
<dbReference type="InterPro" id="IPR043502">
    <property type="entry name" value="DNA/RNA_pol_sf"/>
</dbReference>
<dbReference type="SUPFAM" id="SSF56672">
    <property type="entry name" value="DNA/RNA polymerases"/>
    <property type="match status" value="1"/>
</dbReference>
<dbReference type="Gramene" id="evm.model.02.3027">
    <property type="protein sequence ID" value="cds.evm.model.02.3027"/>
    <property type="gene ID" value="evm.TU.02.3027"/>
</dbReference>
<dbReference type="PANTHER" id="PTHR42648">
    <property type="entry name" value="TRANSPOSASE, PUTATIVE-RELATED"/>
    <property type="match status" value="1"/>
</dbReference>
<evidence type="ECO:0000259" key="3">
    <source>
        <dbReference type="Pfam" id="PF07727"/>
    </source>
</evidence>
<dbReference type="Proteomes" id="UP000596661">
    <property type="component" value="Chromosome 2"/>
</dbReference>
<dbReference type="Gene3D" id="3.30.420.10">
    <property type="entry name" value="Ribonuclease H-like superfamily/Ribonuclease H"/>
    <property type="match status" value="1"/>
</dbReference>